<dbReference type="PANTHER" id="PTHR30432:SF1">
    <property type="entry name" value="DNA-BINDING TRANSCRIPTIONAL DUAL REGULATOR MODE"/>
    <property type="match status" value="1"/>
</dbReference>
<proteinExistence type="predicted"/>
<feature type="region of interest" description="Disordered" evidence="1">
    <location>
        <begin position="118"/>
        <end position="139"/>
    </location>
</feature>
<dbReference type="EMBL" id="SAUZ01000014">
    <property type="protein sequence ID" value="RWR19822.1"/>
    <property type="molecule type" value="Genomic_DNA"/>
</dbReference>
<dbReference type="AlphaFoldDB" id="A0A443JH53"/>
<dbReference type="InterPro" id="IPR051815">
    <property type="entry name" value="Molybdate_resp_trans_reg"/>
</dbReference>
<reference evidence="3 4" key="1">
    <citation type="submission" date="2019-01" db="EMBL/GenBank/DDBJ databases">
        <title>Sinorhodobacter populi sp. nov. isolated from the symptomatic bark tissue of Populus euramericana canker.</title>
        <authorList>
            <person name="Xu G."/>
        </authorList>
    </citation>
    <scope>NUCLEOTIDE SEQUENCE [LARGE SCALE GENOMIC DNA]</scope>
    <source>
        <strain evidence="3 4">SK2B-1</strain>
    </source>
</reference>
<evidence type="ECO:0000313" key="4">
    <source>
        <dbReference type="Proteomes" id="UP000284476"/>
    </source>
</evidence>
<gene>
    <name evidence="3" type="ORF">D2T30_12710</name>
</gene>
<dbReference type="InterPro" id="IPR036388">
    <property type="entry name" value="WH-like_DNA-bd_sf"/>
</dbReference>
<evidence type="ECO:0000256" key="1">
    <source>
        <dbReference type="SAM" id="MobiDB-lite"/>
    </source>
</evidence>
<protein>
    <submittedName>
        <fullName evidence="3">LysR family transcriptional regulator</fullName>
    </submittedName>
</protein>
<dbReference type="InterPro" id="IPR036390">
    <property type="entry name" value="WH_DNA-bd_sf"/>
</dbReference>
<dbReference type="InterPro" id="IPR000847">
    <property type="entry name" value="LysR_HTH_N"/>
</dbReference>
<dbReference type="SUPFAM" id="SSF46785">
    <property type="entry name" value="Winged helix' DNA-binding domain"/>
    <property type="match status" value="1"/>
</dbReference>
<dbReference type="GO" id="GO:0003700">
    <property type="term" value="F:DNA-binding transcription factor activity"/>
    <property type="evidence" value="ECO:0007669"/>
    <property type="project" value="InterPro"/>
</dbReference>
<name>A0A443JH53_9RHOB</name>
<evidence type="ECO:0000313" key="3">
    <source>
        <dbReference type="EMBL" id="RWR19822.1"/>
    </source>
</evidence>
<evidence type="ECO:0000259" key="2">
    <source>
        <dbReference type="Pfam" id="PF00126"/>
    </source>
</evidence>
<dbReference type="Gene3D" id="1.10.10.10">
    <property type="entry name" value="Winged helix-like DNA-binding domain superfamily/Winged helix DNA-binding domain"/>
    <property type="match status" value="1"/>
</dbReference>
<dbReference type="PANTHER" id="PTHR30432">
    <property type="entry name" value="TRANSCRIPTIONAL REGULATOR MODE"/>
    <property type="match status" value="1"/>
</dbReference>
<organism evidence="3 4">
    <name type="scientific">Paenirhodobacter populi</name>
    <dbReference type="NCBI Taxonomy" id="2306993"/>
    <lineage>
        <taxon>Bacteria</taxon>
        <taxon>Pseudomonadati</taxon>
        <taxon>Pseudomonadota</taxon>
        <taxon>Alphaproteobacteria</taxon>
        <taxon>Rhodobacterales</taxon>
        <taxon>Rhodobacter group</taxon>
        <taxon>Paenirhodobacter</taxon>
    </lineage>
</organism>
<dbReference type="RefSeq" id="WP_128180567.1">
    <property type="nucleotide sequence ID" value="NZ_JBHRSO010000050.1"/>
</dbReference>
<sequence>MDLTRTTLRLYFGKLVFGPGKADLLEAIDSEGSISAAGRRMGMSYKRAWSLVEEMNTCFETPLVESARGGAHGGGAHLTDAGRAVLADYRALVSILLTDGAARIAAIGARVGGAQAGGAQVEGSQVDDSQAEGDVAQQK</sequence>
<dbReference type="Pfam" id="PF00126">
    <property type="entry name" value="HTH_1"/>
    <property type="match status" value="1"/>
</dbReference>
<feature type="domain" description="HTH lysR-type" evidence="2">
    <location>
        <begin position="24"/>
        <end position="83"/>
    </location>
</feature>
<comment type="caution">
    <text evidence="3">The sequence shown here is derived from an EMBL/GenBank/DDBJ whole genome shotgun (WGS) entry which is preliminary data.</text>
</comment>
<dbReference type="Proteomes" id="UP000284476">
    <property type="component" value="Unassembled WGS sequence"/>
</dbReference>
<accession>A0A443JH53</accession>